<organism evidence="2 3">
    <name type="scientific">Dioszegia hungarica</name>
    <dbReference type="NCBI Taxonomy" id="4972"/>
    <lineage>
        <taxon>Eukaryota</taxon>
        <taxon>Fungi</taxon>
        <taxon>Dikarya</taxon>
        <taxon>Basidiomycota</taxon>
        <taxon>Agaricomycotina</taxon>
        <taxon>Tremellomycetes</taxon>
        <taxon>Tremellales</taxon>
        <taxon>Bulleribasidiaceae</taxon>
        <taxon>Dioszegia</taxon>
    </lineage>
</organism>
<name>A0AA38H648_9TREE</name>
<sequence length="576" mass="62103">MPEILPTRFLPYLPRTASTFSPLAPTELLSHISVLRQLYLPPIHGGLSVSDAFYDDGDSDDEGGAGPSRLTRRPKRAALEQGGAGVGGAGAQPGPIPGSLQLRGTTGIFEEQEEEGYTQSEEEKDEEDQEEDDSRAHLDPFERDWAQKWLEGVFRRAQTWVEENDPGYEEDGMREVEAVLKAATAALAMMAGTSAAGSLTRHLLFPVHTDLAAALRASRSQMTANPNLSPTTHTFLASLASPPTSPLQLRRLSLSSSPPVVTRRRASSNLSRSSGQAASSQRKRRPAIPVLLHDAPMGDHLSVGVQTWGSAILLGREMALRPQRFGLDVSAQPRRGGGGVRILELGAGTGLLSILCRKILDLQALTAAHGEPSTRQVSPGLVVATDFLPSVIDNLKICVDLNFPPSDTTSSTQSSYSGIHIAKLDWTTFPAHMAKRFSAGGTEKPARFMDEPFELVLASDCVYDPTHAEMLRHVAGWVLRLPIEDAEGDEGGTFHILSPLRPTFAPELESIDTHFPTLASYPPLSARVAAGGEGLGIARKLKLGVRGAGKVSVRGKKGEGRVDETLGYWWWEVGWG</sequence>
<feature type="compositionally biased region" description="Acidic residues" evidence="1">
    <location>
        <begin position="54"/>
        <end position="63"/>
    </location>
</feature>
<comment type="caution">
    <text evidence="2">The sequence shown here is derived from an EMBL/GenBank/DDBJ whole genome shotgun (WGS) entry which is preliminary data.</text>
</comment>
<proteinExistence type="predicted"/>
<evidence type="ECO:0000313" key="2">
    <source>
        <dbReference type="EMBL" id="KAI9634643.1"/>
    </source>
</evidence>
<feature type="compositionally biased region" description="Acidic residues" evidence="1">
    <location>
        <begin position="110"/>
        <end position="133"/>
    </location>
</feature>
<dbReference type="GO" id="GO:0008757">
    <property type="term" value="F:S-adenosylmethionine-dependent methyltransferase activity"/>
    <property type="evidence" value="ECO:0007669"/>
    <property type="project" value="UniProtKB-ARBA"/>
</dbReference>
<evidence type="ECO:0000313" key="3">
    <source>
        <dbReference type="Proteomes" id="UP001164286"/>
    </source>
</evidence>
<dbReference type="Gene3D" id="3.40.50.150">
    <property type="entry name" value="Vaccinia Virus protein VP39"/>
    <property type="match status" value="1"/>
</dbReference>
<gene>
    <name evidence="2" type="ORF">MKK02DRAFT_16491</name>
</gene>
<dbReference type="GeneID" id="77724843"/>
<dbReference type="Proteomes" id="UP001164286">
    <property type="component" value="Unassembled WGS sequence"/>
</dbReference>
<dbReference type="Pfam" id="PF10294">
    <property type="entry name" value="Methyltransf_16"/>
    <property type="match status" value="1"/>
</dbReference>
<dbReference type="SUPFAM" id="SSF53335">
    <property type="entry name" value="S-adenosyl-L-methionine-dependent methyltransferases"/>
    <property type="match status" value="1"/>
</dbReference>
<dbReference type="PANTHER" id="PTHR14614:SF142">
    <property type="entry name" value="FAM86 N-TERMINAL DOMAIN-CONTAINING PROTEIN"/>
    <property type="match status" value="1"/>
</dbReference>
<dbReference type="AlphaFoldDB" id="A0AA38H648"/>
<feature type="compositionally biased region" description="Gly residues" evidence="1">
    <location>
        <begin position="82"/>
        <end position="91"/>
    </location>
</feature>
<accession>A0AA38H648</accession>
<feature type="region of interest" description="Disordered" evidence="1">
    <location>
        <begin position="249"/>
        <end position="286"/>
    </location>
</feature>
<dbReference type="InterPro" id="IPR029063">
    <property type="entry name" value="SAM-dependent_MTases_sf"/>
</dbReference>
<dbReference type="PANTHER" id="PTHR14614">
    <property type="entry name" value="HEPATOCELLULAR CARCINOMA-ASSOCIATED ANTIGEN"/>
    <property type="match status" value="1"/>
</dbReference>
<dbReference type="RefSeq" id="XP_052944420.1">
    <property type="nucleotide sequence ID" value="XM_053085642.1"/>
</dbReference>
<dbReference type="EMBL" id="JAKWFO010000006">
    <property type="protein sequence ID" value="KAI9634643.1"/>
    <property type="molecule type" value="Genomic_DNA"/>
</dbReference>
<dbReference type="InterPro" id="IPR019410">
    <property type="entry name" value="Methyltransf_16"/>
</dbReference>
<evidence type="ECO:0000256" key="1">
    <source>
        <dbReference type="SAM" id="MobiDB-lite"/>
    </source>
</evidence>
<reference evidence="2" key="1">
    <citation type="journal article" date="2022" name="G3 (Bethesda)">
        <title>High quality genome of the basidiomycete yeast Dioszegia hungarica PDD-24b-2 isolated from cloud water.</title>
        <authorList>
            <person name="Jarrige D."/>
            <person name="Haridas S."/>
            <person name="Bleykasten-Grosshans C."/>
            <person name="Joly M."/>
            <person name="Nadalig T."/>
            <person name="Sancelme M."/>
            <person name="Vuilleumier S."/>
            <person name="Grigoriev I.V."/>
            <person name="Amato P."/>
            <person name="Bringel F."/>
        </authorList>
    </citation>
    <scope>NUCLEOTIDE SEQUENCE</scope>
    <source>
        <strain evidence="2">PDD-24b-2</strain>
    </source>
</reference>
<feature type="compositionally biased region" description="Low complexity" evidence="1">
    <location>
        <begin position="249"/>
        <end position="280"/>
    </location>
</feature>
<protein>
    <submittedName>
        <fullName evidence="2">Uncharacterized protein</fullName>
    </submittedName>
</protein>
<feature type="region of interest" description="Disordered" evidence="1">
    <location>
        <begin position="54"/>
        <end position="137"/>
    </location>
</feature>
<keyword evidence="3" id="KW-1185">Reference proteome</keyword>